<gene>
    <name evidence="2" type="ORF">E0E04_04410</name>
</gene>
<feature type="transmembrane region" description="Helical" evidence="1">
    <location>
        <begin position="222"/>
        <end position="242"/>
    </location>
</feature>
<feature type="transmembrane region" description="Helical" evidence="1">
    <location>
        <begin position="299"/>
        <end position="318"/>
    </location>
</feature>
<protein>
    <recommendedName>
        <fullName evidence="4">Membrane protein YkvI</fullName>
    </recommendedName>
</protein>
<dbReference type="AlphaFoldDB" id="A0A4R5G6G5"/>
<evidence type="ECO:0000313" key="2">
    <source>
        <dbReference type="EMBL" id="TDE73333.1"/>
    </source>
</evidence>
<feature type="transmembrane region" description="Helical" evidence="1">
    <location>
        <begin position="115"/>
        <end position="134"/>
    </location>
</feature>
<keyword evidence="1" id="KW-0812">Transmembrane</keyword>
<dbReference type="Proteomes" id="UP000295231">
    <property type="component" value="Unassembled WGS sequence"/>
</dbReference>
<feature type="transmembrane region" description="Helical" evidence="1">
    <location>
        <begin position="82"/>
        <end position="103"/>
    </location>
</feature>
<keyword evidence="3" id="KW-1185">Reference proteome</keyword>
<dbReference type="EMBL" id="SJWY01000075">
    <property type="protein sequence ID" value="TDE73333.1"/>
    <property type="molecule type" value="Genomic_DNA"/>
</dbReference>
<feature type="transmembrane region" description="Helical" evidence="1">
    <location>
        <begin position="141"/>
        <end position="165"/>
    </location>
</feature>
<sequence length="417" mass="46045">MVKRIISIALAYVGVIVGAGLSSGQDLMQYFVSFGIWGMVGVVVLGLLNAIFGCIIVTFGSYYRSNDHSEVLSKIAHPITNWILDIALIVSCYVIGFVMIAGAGSNLNQQFGLPTWLGALICALLVIFVSFLDFEKITQIIGIFTPIVIVMVLIIAGHTFIGHSFDFAQLNTLAKSLPTNMPNVWLSVLNYFALCVMTGVSMAFVLGGSIIRIGVAEKGGTLGGAIVGVIIAVTSLVLFVSVGKIASADIPMLVLANEIHPWFAFAYSLVVFGLIFNTAFSLYYALAKRFSENKGEGQFKRYMVIFVVTGYVLSFLGFKQLVSVMYPVLGYIGLVMLVVLLQAWIREKSNVQDEKHLRRRMISLISKKYDDNKQFTKKDKVEYQQLGEESVVETDEIKEDIHEHVEQVFDSENEDNH</sequence>
<feature type="transmembrane region" description="Helical" evidence="1">
    <location>
        <begin position="34"/>
        <end position="62"/>
    </location>
</feature>
<feature type="transmembrane region" description="Helical" evidence="1">
    <location>
        <begin position="185"/>
        <end position="210"/>
    </location>
</feature>
<reference evidence="2 3" key="1">
    <citation type="submission" date="2019-03" db="EMBL/GenBank/DDBJ databases">
        <authorList>
            <person name="Fan P."/>
        </authorList>
    </citation>
    <scope>NUCLEOTIDE SEQUENCE [LARGE SCALE GENOMIC DNA]</scope>
    <source>
        <strain evidence="2 3">KCJ4950</strain>
    </source>
</reference>
<keyword evidence="1" id="KW-1133">Transmembrane helix</keyword>
<dbReference type="RefSeq" id="WP_132869399.1">
    <property type="nucleotide sequence ID" value="NZ_JAEMHW010000001.1"/>
</dbReference>
<keyword evidence="1" id="KW-0472">Membrane</keyword>
<comment type="caution">
    <text evidence="2">The sequence shown here is derived from an EMBL/GenBank/DDBJ whole genome shotgun (WGS) entry which is preliminary data.</text>
</comment>
<dbReference type="PANTHER" id="PTHR37814">
    <property type="entry name" value="CONSERVED MEMBRANE PROTEIN"/>
    <property type="match status" value="1"/>
</dbReference>
<organism evidence="2 3">
    <name type="scientific">Streptococcus vicugnae</name>
    <dbReference type="NCBI Taxonomy" id="2740579"/>
    <lineage>
        <taxon>Bacteria</taxon>
        <taxon>Bacillati</taxon>
        <taxon>Bacillota</taxon>
        <taxon>Bacilli</taxon>
        <taxon>Lactobacillales</taxon>
        <taxon>Streptococcaceae</taxon>
        <taxon>Streptococcus</taxon>
    </lineage>
</organism>
<feature type="transmembrane region" description="Helical" evidence="1">
    <location>
        <begin position="262"/>
        <end position="287"/>
    </location>
</feature>
<evidence type="ECO:0000256" key="1">
    <source>
        <dbReference type="SAM" id="Phobius"/>
    </source>
</evidence>
<dbReference type="PANTHER" id="PTHR37814:SF1">
    <property type="entry name" value="MEMBRANE PROTEIN"/>
    <property type="match status" value="1"/>
</dbReference>
<evidence type="ECO:0000313" key="3">
    <source>
        <dbReference type="Proteomes" id="UP000295231"/>
    </source>
</evidence>
<name>A0A4R5G6G5_9STRE</name>
<feature type="transmembrane region" description="Helical" evidence="1">
    <location>
        <begin position="324"/>
        <end position="345"/>
    </location>
</feature>
<dbReference type="InterPro" id="IPR038728">
    <property type="entry name" value="YkvI-like"/>
</dbReference>
<accession>A0A4R5G6G5</accession>
<evidence type="ECO:0008006" key="4">
    <source>
        <dbReference type="Google" id="ProtNLM"/>
    </source>
</evidence>
<proteinExistence type="predicted"/>